<proteinExistence type="predicted"/>
<dbReference type="AlphaFoldDB" id="A0A914IFI5"/>
<dbReference type="WBParaSite" id="Gr19_v10_g9771.t1">
    <property type="protein sequence ID" value="Gr19_v10_g9771.t1"/>
    <property type="gene ID" value="Gr19_v10_g9771"/>
</dbReference>
<accession>A0A914IFI5</accession>
<dbReference type="Proteomes" id="UP000887572">
    <property type="component" value="Unplaced"/>
</dbReference>
<protein>
    <submittedName>
        <fullName evidence="2">Uncharacterized protein</fullName>
    </submittedName>
</protein>
<keyword evidence="1" id="KW-1185">Reference proteome</keyword>
<organism evidence="1 2">
    <name type="scientific">Globodera rostochiensis</name>
    <name type="common">Golden nematode worm</name>
    <name type="synonym">Heterodera rostochiensis</name>
    <dbReference type="NCBI Taxonomy" id="31243"/>
    <lineage>
        <taxon>Eukaryota</taxon>
        <taxon>Metazoa</taxon>
        <taxon>Ecdysozoa</taxon>
        <taxon>Nematoda</taxon>
        <taxon>Chromadorea</taxon>
        <taxon>Rhabditida</taxon>
        <taxon>Tylenchina</taxon>
        <taxon>Tylenchomorpha</taxon>
        <taxon>Tylenchoidea</taxon>
        <taxon>Heteroderidae</taxon>
        <taxon>Heteroderinae</taxon>
        <taxon>Globodera</taxon>
    </lineage>
</organism>
<reference evidence="2" key="1">
    <citation type="submission" date="2022-11" db="UniProtKB">
        <authorList>
            <consortium name="WormBaseParasite"/>
        </authorList>
    </citation>
    <scope>IDENTIFICATION</scope>
</reference>
<name>A0A914IFI5_GLORO</name>
<evidence type="ECO:0000313" key="2">
    <source>
        <dbReference type="WBParaSite" id="Gr19_v10_g9771.t1"/>
    </source>
</evidence>
<sequence>MLCNCLTPSTSVRPVTHLLHPSNAFTHPISHRLLFVVPRCLFTHGPPPARPPALMLRRAPPHPAVGERKCRRRRDVLGLMCKACEGDMCNAYQMNTRCEFPVRQCMRLSDAHSGRVLKMGCMYPYDDMCQQRQMINEQVRCYTCDYDNCNAVANQYGGADTPYYPSPYSGGGYPYSNGRYGQNIPQRYPNERYGYYWNGGGGHKKQRATTEHCLMMAISATLTIIFVALI</sequence>
<evidence type="ECO:0000313" key="1">
    <source>
        <dbReference type="Proteomes" id="UP000887572"/>
    </source>
</evidence>